<accession>A0A0A9HR21</accession>
<evidence type="ECO:0000313" key="1">
    <source>
        <dbReference type="EMBL" id="JAE39137.1"/>
    </source>
</evidence>
<sequence length="40" mass="4474">MHLLHFGLHKTPCCCNLFAAIFECTTYVTGLSREIPEYGG</sequence>
<protein>
    <submittedName>
        <fullName evidence="1">Uncharacterized protein</fullName>
    </submittedName>
</protein>
<proteinExistence type="predicted"/>
<organism evidence="1">
    <name type="scientific">Arundo donax</name>
    <name type="common">Giant reed</name>
    <name type="synonym">Donax arundinaceus</name>
    <dbReference type="NCBI Taxonomy" id="35708"/>
    <lineage>
        <taxon>Eukaryota</taxon>
        <taxon>Viridiplantae</taxon>
        <taxon>Streptophyta</taxon>
        <taxon>Embryophyta</taxon>
        <taxon>Tracheophyta</taxon>
        <taxon>Spermatophyta</taxon>
        <taxon>Magnoliopsida</taxon>
        <taxon>Liliopsida</taxon>
        <taxon>Poales</taxon>
        <taxon>Poaceae</taxon>
        <taxon>PACMAD clade</taxon>
        <taxon>Arundinoideae</taxon>
        <taxon>Arundineae</taxon>
        <taxon>Arundo</taxon>
    </lineage>
</organism>
<reference evidence="1" key="2">
    <citation type="journal article" date="2015" name="Data Brief">
        <title>Shoot transcriptome of the giant reed, Arundo donax.</title>
        <authorList>
            <person name="Barrero R.A."/>
            <person name="Guerrero F.D."/>
            <person name="Moolhuijzen P."/>
            <person name="Goolsby J.A."/>
            <person name="Tidwell J."/>
            <person name="Bellgard S.E."/>
            <person name="Bellgard M.I."/>
        </authorList>
    </citation>
    <scope>NUCLEOTIDE SEQUENCE</scope>
    <source>
        <tissue evidence="1">Shoot tissue taken approximately 20 cm above the soil surface</tissue>
    </source>
</reference>
<reference evidence="1" key="1">
    <citation type="submission" date="2014-09" db="EMBL/GenBank/DDBJ databases">
        <authorList>
            <person name="Magalhaes I.L.F."/>
            <person name="Oliveira U."/>
            <person name="Santos F.R."/>
            <person name="Vidigal T.H.D.A."/>
            <person name="Brescovit A.D."/>
            <person name="Santos A.J."/>
        </authorList>
    </citation>
    <scope>NUCLEOTIDE SEQUENCE</scope>
    <source>
        <tissue evidence="1">Shoot tissue taken approximately 20 cm above the soil surface</tissue>
    </source>
</reference>
<dbReference type="EMBL" id="GBRH01158759">
    <property type="protein sequence ID" value="JAE39137.1"/>
    <property type="molecule type" value="Transcribed_RNA"/>
</dbReference>
<name>A0A0A9HR21_ARUDO</name>
<dbReference type="AlphaFoldDB" id="A0A0A9HR21"/>